<feature type="compositionally biased region" description="Low complexity" evidence="1">
    <location>
        <begin position="87"/>
        <end position="101"/>
    </location>
</feature>
<dbReference type="RefSeq" id="YP_009818610.1">
    <property type="nucleotide sequence ID" value="NC_048140.1"/>
</dbReference>
<proteinExistence type="predicted"/>
<evidence type="ECO:0000256" key="1">
    <source>
        <dbReference type="SAM" id="MobiDB-lite"/>
    </source>
</evidence>
<dbReference type="GeneID" id="55009954"/>
<gene>
    <name evidence="2" type="primary">50</name>
    <name evidence="2" type="ORF">PBI_MAJA_50</name>
</gene>
<name>A0A3S9UN39_9CAUD</name>
<keyword evidence="3" id="KW-1185">Reference proteome</keyword>
<evidence type="ECO:0000313" key="2">
    <source>
        <dbReference type="EMBL" id="AZS11754.1"/>
    </source>
</evidence>
<reference evidence="2 3" key="1">
    <citation type="submission" date="2018-12" db="EMBL/GenBank/DDBJ databases">
        <authorList>
            <person name="Rimple P.A."/>
            <person name="Stoner T.H."/>
            <person name="Garlena R.A."/>
            <person name="Russell D.A."/>
            <person name="Pope W.H."/>
            <person name="Jacobs-Sera D."/>
            <person name="Hatfull G.F."/>
        </authorList>
    </citation>
    <scope>NUCLEOTIDE SEQUENCE [LARGE SCALE GENOMIC DNA]</scope>
</reference>
<dbReference type="KEGG" id="vg:55009954"/>
<feature type="region of interest" description="Disordered" evidence="1">
    <location>
        <begin position="59"/>
        <end position="112"/>
    </location>
</feature>
<protein>
    <submittedName>
        <fullName evidence="2">Uncharacterized protein</fullName>
    </submittedName>
</protein>
<sequence>MTQEDLEAALMEHQPKTGIRDLHQHCTCGWTSAVLRHDFVRHQAAELFALLNTNTKEGPAAWLGEEPETPQLTTPPRSPSLNTMPLTTGSSTRSTASSTAALPSRQRTSPIT</sequence>
<organism evidence="2 3">
    <name type="scientific">Arthrobacter phage Maja</name>
    <dbReference type="NCBI Taxonomy" id="2499009"/>
    <lineage>
        <taxon>Viruses</taxon>
        <taxon>Duplodnaviria</taxon>
        <taxon>Heunggongvirae</taxon>
        <taxon>Uroviricota</taxon>
        <taxon>Caudoviricetes</taxon>
        <taxon>Majavirus</taxon>
        <taxon>Majavirus maja</taxon>
    </lineage>
</organism>
<accession>A0A3S9UN39</accession>
<dbReference type="EMBL" id="MK279899">
    <property type="protein sequence ID" value="AZS11754.1"/>
    <property type="molecule type" value="Genomic_DNA"/>
</dbReference>
<evidence type="ECO:0000313" key="3">
    <source>
        <dbReference type="Proteomes" id="UP000287918"/>
    </source>
</evidence>
<dbReference type="Proteomes" id="UP000287918">
    <property type="component" value="Segment"/>
</dbReference>